<accession>A0A061FVB5</accession>
<protein>
    <submittedName>
        <fullName evidence="2">Uncharacterized protein</fullName>
    </submittedName>
</protein>
<dbReference type="InParanoid" id="A0A061FVB5"/>
<dbReference type="AlphaFoldDB" id="A0A061FVB5"/>
<proteinExistence type="predicted"/>
<evidence type="ECO:0000313" key="3">
    <source>
        <dbReference type="Proteomes" id="UP000026915"/>
    </source>
</evidence>
<name>A0A061FVB5_THECC</name>
<gene>
    <name evidence="2" type="ORF">TCM_012157</name>
</gene>
<dbReference type="Proteomes" id="UP000026915">
    <property type="component" value="Chromosome 3"/>
</dbReference>
<organism evidence="2 3">
    <name type="scientific">Theobroma cacao</name>
    <name type="common">Cacao</name>
    <name type="synonym">Cocoa</name>
    <dbReference type="NCBI Taxonomy" id="3641"/>
    <lineage>
        <taxon>Eukaryota</taxon>
        <taxon>Viridiplantae</taxon>
        <taxon>Streptophyta</taxon>
        <taxon>Embryophyta</taxon>
        <taxon>Tracheophyta</taxon>
        <taxon>Spermatophyta</taxon>
        <taxon>Magnoliopsida</taxon>
        <taxon>eudicotyledons</taxon>
        <taxon>Gunneridae</taxon>
        <taxon>Pentapetalae</taxon>
        <taxon>rosids</taxon>
        <taxon>malvids</taxon>
        <taxon>Malvales</taxon>
        <taxon>Malvaceae</taxon>
        <taxon>Byttnerioideae</taxon>
        <taxon>Theobroma</taxon>
    </lineage>
</organism>
<sequence>MHETMVKEAGHCVPTGGIGDKHFLTTQTPIGDRQSILFQPDRSNPLFFPKEIKFLGQEKNKMEKCR</sequence>
<evidence type="ECO:0000313" key="2">
    <source>
        <dbReference type="EMBL" id="EOY20812.1"/>
    </source>
</evidence>
<feature type="compositionally biased region" description="Basic and acidic residues" evidence="1">
    <location>
        <begin position="1"/>
        <end position="10"/>
    </location>
</feature>
<reference evidence="2 3" key="1">
    <citation type="journal article" date="2013" name="Genome Biol.">
        <title>The genome sequence of the most widely cultivated cacao type and its use to identify candidate genes regulating pod color.</title>
        <authorList>
            <person name="Motamayor J.C."/>
            <person name="Mockaitis K."/>
            <person name="Schmutz J."/>
            <person name="Haiminen N."/>
            <person name="Iii D.L."/>
            <person name="Cornejo O."/>
            <person name="Findley S.D."/>
            <person name="Zheng P."/>
            <person name="Utro F."/>
            <person name="Royaert S."/>
            <person name="Saski C."/>
            <person name="Jenkins J."/>
            <person name="Podicheti R."/>
            <person name="Zhao M."/>
            <person name="Scheffler B.E."/>
            <person name="Stack J.C."/>
            <person name="Feltus F.A."/>
            <person name="Mustiga G.M."/>
            <person name="Amores F."/>
            <person name="Phillips W."/>
            <person name="Marelli J.P."/>
            <person name="May G.D."/>
            <person name="Shapiro H."/>
            <person name="Ma J."/>
            <person name="Bustamante C.D."/>
            <person name="Schnell R.J."/>
            <person name="Main D."/>
            <person name="Gilbert D."/>
            <person name="Parida L."/>
            <person name="Kuhn D.N."/>
        </authorList>
    </citation>
    <scope>NUCLEOTIDE SEQUENCE [LARGE SCALE GENOMIC DNA]</scope>
    <source>
        <strain evidence="3">cv. Matina 1-6</strain>
    </source>
</reference>
<dbReference type="EMBL" id="CM001881">
    <property type="protein sequence ID" value="EOY20812.1"/>
    <property type="molecule type" value="Genomic_DNA"/>
</dbReference>
<feature type="region of interest" description="Disordered" evidence="1">
    <location>
        <begin position="1"/>
        <end position="20"/>
    </location>
</feature>
<dbReference type="HOGENOM" id="CLU_2836367_0_0_1"/>
<evidence type="ECO:0000256" key="1">
    <source>
        <dbReference type="SAM" id="MobiDB-lite"/>
    </source>
</evidence>
<dbReference type="Gramene" id="EOY20812">
    <property type="protein sequence ID" value="EOY20812"/>
    <property type="gene ID" value="TCM_012157"/>
</dbReference>
<keyword evidence="3" id="KW-1185">Reference proteome</keyword>